<dbReference type="EMBL" id="VSSQ01061639">
    <property type="protein sequence ID" value="MPN14939.1"/>
    <property type="molecule type" value="Genomic_DNA"/>
</dbReference>
<accession>A0A645FNL7</accession>
<evidence type="ECO:0000313" key="2">
    <source>
        <dbReference type="EMBL" id="MPN14939.1"/>
    </source>
</evidence>
<name>A0A645FNL7_9ZZZZ</name>
<sequence>MLVLSGIFGIISAIILPTETFKDSTLNSLGYLIAFIAIFMTMLPVSYYILKIKGRSMWWLLLFLKHSALWLTPIDEKCDTKVVFGVILFDTIIGIGIITTLEYFISQPINALLYAVVIYVFSEIIADNANRNLSNEKTLSIASLSNNEKT</sequence>
<feature type="transmembrane region" description="Helical" evidence="1">
    <location>
        <begin position="111"/>
        <end position="129"/>
    </location>
</feature>
<feature type="transmembrane region" description="Helical" evidence="1">
    <location>
        <begin position="29"/>
        <end position="50"/>
    </location>
</feature>
<protein>
    <submittedName>
        <fullName evidence="2">Uncharacterized protein</fullName>
    </submittedName>
</protein>
<evidence type="ECO:0000256" key="1">
    <source>
        <dbReference type="SAM" id="Phobius"/>
    </source>
</evidence>
<organism evidence="2">
    <name type="scientific">bioreactor metagenome</name>
    <dbReference type="NCBI Taxonomy" id="1076179"/>
    <lineage>
        <taxon>unclassified sequences</taxon>
        <taxon>metagenomes</taxon>
        <taxon>ecological metagenomes</taxon>
    </lineage>
</organism>
<proteinExistence type="predicted"/>
<keyword evidence="1" id="KW-0812">Transmembrane</keyword>
<gene>
    <name evidence="2" type="ORF">SDC9_162268</name>
</gene>
<keyword evidence="1" id="KW-1133">Transmembrane helix</keyword>
<feature type="transmembrane region" description="Helical" evidence="1">
    <location>
        <begin position="82"/>
        <end position="105"/>
    </location>
</feature>
<dbReference type="AlphaFoldDB" id="A0A645FNL7"/>
<reference evidence="2" key="1">
    <citation type="submission" date="2019-08" db="EMBL/GenBank/DDBJ databases">
        <authorList>
            <person name="Kucharzyk K."/>
            <person name="Murdoch R.W."/>
            <person name="Higgins S."/>
            <person name="Loffler F."/>
        </authorList>
    </citation>
    <scope>NUCLEOTIDE SEQUENCE</scope>
</reference>
<comment type="caution">
    <text evidence="2">The sequence shown here is derived from an EMBL/GenBank/DDBJ whole genome shotgun (WGS) entry which is preliminary data.</text>
</comment>
<keyword evidence="1" id="KW-0472">Membrane</keyword>